<accession>A0A3B1JBQ6</accession>
<keyword evidence="1" id="KW-0175">Coiled coil</keyword>
<dbReference type="InterPro" id="IPR039303">
    <property type="entry name" value="CCDC50"/>
</dbReference>
<feature type="region of interest" description="Disordered" evidence="2">
    <location>
        <begin position="603"/>
        <end position="622"/>
    </location>
</feature>
<feature type="compositionally biased region" description="Basic and acidic residues" evidence="2">
    <location>
        <begin position="696"/>
        <end position="720"/>
    </location>
</feature>
<feature type="region of interest" description="Disordered" evidence="2">
    <location>
        <begin position="800"/>
        <end position="820"/>
    </location>
</feature>
<dbReference type="InterPro" id="IPR029311">
    <property type="entry name" value="CCDC50_N"/>
</dbReference>
<reference evidence="4" key="3">
    <citation type="submission" date="2025-08" db="UniProtKB">
        <authorList>
            <consortium name="Ensembl"/>
        </authorList>
    </citation>
    <scope>IDENTIFICATION</scope>
</reference>
<feature type="region of interest" description="Disordered" evidence="2">
    <location>
        <begin position="135"/>
        <end position="435"/>
    </location>
</feature>
<evidence type="ECO:0000313" key="5">
    <source>
        <dbReference type="Proteomes" id="UP000018467"/>
    </source>
</evidence>
<feature type="compositionally biased region" description="Low complexity" evidence="2">
    <location>
        <begin position="300"/>
        <end position="334"/>
    </location>
</feature>
<organism evidence="4 5">
    <name type="scientific">Astyanax mexicanus</name>
    <name type="common">Blind cave fish</name>
    <name type="synonym">Astyanax fasciatus mexicanus</name>
    <dbReference type="NCBI Taxonomy" id="7994"/>
    <lineage>
        <taxon>Eukaryota</taxon>
        <taxon>Metazoa</taxon>
        <taxon>Chordata</taxon>
        <taxon>Craniata</taxon>
        <taxon>Vertebrata</taxon>
        <taxon>Euteleostomi</taxon>
        <taxon>Actinopterygii</taxon>
        <taxon>Neopterygii</taxon>
        <taxon>Teleostei</taxon>
        <taxon>Ostariophysi</taxon>
        <taxon>Characiformes</taxon>
        <taxon>Characoidei</taxon>
        <taxon>Acestrorhamphidae</taxon>
        <taxon>Acestrorhamphinae</taxon>
        <taxon>Astyanax</taxon>
    </lineage>
</organism>
<feature type="compositionally biased region" description="Polar residues" evidence="2">
    <location>
        <begin position="137"/>
        <end position="148"/>
    </location>
</feature>
<feature type="compositionally biased region" description="Basic and acidic residues" evidence="2">
    <location>
        <begin position="980"/>
        <end position="994"/>
    </location>
</feature>
<reference evidence="4" key="4">
    <citation type="submission" date="2025-09" db="UniProtKB">
        <authorList>
            <consortium name="Ensembl"/>
        </authorList>
    </citation>
    <scope>IDENTIFICATION</scope>
</reference>
<evidence type="ECO:0000256" key="2">
    <source>
        <dbReference type="SAM" id="MobiDB-lite"/>
    </source>
</evidence>
<evidence type="ECO:0000256" key="1">
    <source>
        <dbReference type="ARBA" id="ARBA00023054"/>
    </source>
</evidence>
<proteinExistence type="predicted"/>
<sequence length="994" mass="114400">MAELEVDQTNLPRVQEVCQCFAVLEDGALAHNLQEQEIEQYYSSNVQRNQLVQNDIRVAKRLQDEEQERAYTLQRQSTQQLEEQDSEYARRIQEELQRCAEETLRREIEDEEIAKRIQEEEELLVRQRLGCQRTADAENSSLPTTHHTLQPERPLLSEEEGQYDWASHRRACSPSPSTSDYEEDHPQHRGYHSEYRRGHVEQRQRPGCDPPCRNSAVRRSDRSSTSQSGHLGQGSRSSISQSRQLMQGSRSFISQSSQLGQSYSSVDQSNQLRQKSRSSTSQNNQMRQGSRSQFEQDTRSSISQSSQLGQSYSSVDQNGQLGQNSRSSLSQSSQIEQDRRSSVSQSSQIEQDRRGSVSQSSQIEQYRRGSVSQSSQIEQDRRSSVSQSSQIEQDRRSSVSQSSQIEQDRRRPVSQSSQIEQDHRSSVSQSSSSGRFQGGWGDVVRLIKNDLSEQGYLSCNSDDELFEPVYRLERMLSQRQQIPDQFCEREVRLSRHSSVREASGRTWQERAIGRTQSFRSSTRSDSRSVRSEGRPVRRYNSSCSDSRSGDSRRHVHFQDESRRRNGYSSEQRAFEGGTRDREVGNYTVSSYPVRTQRGLDQVYPTTANGDQYQSQASHQSNQVRNVYQKDVHGNRRAPIVEVNQHHSHNGFPHANENHSFESSLLQESRVIQEEENEEFRQGSCRGQREPRRRAHSLREDRRWEARDSRRYSGNYRERRVQQGNVEDSSSTEEEEMERERRREERRARRLPQRSLSLACGGRSSRAGPALRRNGASLDMGELEQVLLDEELARRLQEEEETLLRGDPQSTPVSALHSPYPEGDFRVAQVAQDEEIARFMQKQEIKAKRQSRELEGCGTGRQYREMTNDPYDDRAACGRQVQRERLDSEGLLSPTEDFSPEHQPPNPIAMAAQQQPFRNIAEELDPTFHRKENMQAGPNISGPCQVQATPQTGSCGVTQDPAFVQPTKRQNDKPVRVKTKEKKENTRPKENCKQQ</sequence>
<dbReference type="Ensembl" id="ENSAMXT00000055458.1">
    <property type="protein sequence ID" value="ENSAMXP00000039285.1"/>
    <property type="gene ID" value="ENSAMXG00000042124.1"/>
</dbReference>
<reference evidence="5" key="2">
    <citation type="journal article" date="2014" name="Nat. Commun.">
        <title>The cavefish genome reveals candidate genes for eye loss.</title>
        <authorList>
            <person name="McGaugh S.E."/>
            <person name="Gross J.B."/>
            <person name="Aken B."/>
            <person name="Blin M."/>
            <person name="Borowsky R."/>
            <person name="Chalopin D."/>
            <person name="Hinaux H."/>
            <person name="Jeffery W.R."/>
            <person name="Keene A."/>
            <person name="Ma L."/>
            <person name="Minx P."/>
            <person name="Murphy D."/>
            <person name="O'Quin K.E."/>
            <person name="Retaux S."/>
            <person name="Rohner N."/>
            <person name="Searle S.M."/>
            <person name="Stahl B.A."/>
            <person name="Tabin C."/>
            <person name="Volff J.N."/>
            <person name="Yoshizawa M."/>
            <person name="Warren W.C."/>
        </authorList>
    </citation>
    <scope>NUCLEOTIDE SEQUENCE [LARGE SCALE GENOMIC DNA]</scope>
    <source>
        <strain evidence="5">female</strain>
    </source>
</reference>
<feature type="compositionally biased region" description="Basic and acidic residues" evidence="2">
    <location>
        <begin position="184"/>
        <end position="206"/>
    </location>
</feature>
<dbReference type="Bgee" id="ENSAMXG00000042124">
    <property type="expression patterns" value="Expressed in heart and 14 other cell types or tissues"/>
</dbReference>
<dbReference type="AlphaFoldDB" id="A0A3B1JBQ6"/>
<feature type="compositionally biased region" description="Low complexity" evidence="2">
    <location>
        <begin position="254"/>
        <end position="265"/>
    </location>
</feature>
<dbReference type="Pfam" id="PF15295">
    <property type="entry name" value="CCDC50_N"/>
    <property type="match status" value="1"/>
</dbReference>
<feature type="domain" description="Coiled-coil" evidence="3">
    <location>
        <begin position="5"/>
        <end position="127"/>
    </location>
</feature>
<protein>
    <submittedName>
        <fullName evidence="4">Coiled-coil domain-containing protein 50-like</fullName>
    </submittedName>
</protein>
<evidence type="ECO:0000313" key="4">
    <source>
        <dbReference type="Ensembl" id="ENSAMXP00000039285.1"/>
    </source>
</evidence>
<feature type="compositionally biased region" description="Basic and acidic residues" evidence="2">
    <location>
        <begin position="522"/>
        <end position="535"/>
    </location>
</feature>
<dbReference type="PANTHER" id="PTHR22115">
    <property type="entry name" value="C3ORF6 PROTEIN-RELATED"/>
    <property type="match status" value="1"/>
</dbReference>
<name>A0A3B1JBQ6_ASTMX</name>
<feature type="region of interest" description="Disordered" evidence="2">
    <location>
        <begin position="494"/>
        <end position="598"/>
    </location>
</feature>
<evidence type="ECO:0000259" key="3">
    <source>
        <dbReference type="Pfam" id="PF15295"/>
    </source>
</evidence>
<feature type="compositionally biased region" description="Low complexity" evidence="2">
    <location>
        <begin position="233"/>
        <end position="244"/>
    </location>
</feature>
<feature type="compositionally biased region" description="Polar residues" evidence="2">
    <location>
        <begin position="935"/>
        <end position="956"/>
    </location>
</feature>
<feature type="compositionally biased region" description="Basic and acidic residues" evidence="2">
    <location>
        <begin position="494"/>
        <end position="512"/>
    </location>
</feature>
<feature type="region of interest" description="Disordered" evidence="2">
    <location>
        <begin position="882"/>
        <end position="994"/>
    </location>
</feature>
<dbReference type="Proteomes" id="UP000018467">
    <property type="component" value="Unassembled WGS sequence"/>
</dbReference>
<dbReference type="PANTHER" id="PTHR22115:SF5">
    <property type="entry name" value="COILED-COIL DOMAIN-CONTAINING PROTEIN 50-LIKE ISOFORM X1"/>
    <property type="match status" value="1"/>
</dbReference>
<feature type="compositionally biased region" description="Basic and acidic residues" evidence="2">
    <location>
        <begin position="547"/>
        <end position="563"/>
    </location>
</feature>
<reference evidence="5" key="1">
    <citation type="submission" date="2013-03" db="EMBL/GenBank/DDBJ databases">
        <authorList>
            <person name="Jeffery W."/>
            <person name="Warren W."/>
            <person name="Wilson R.K."/>
        </authorList>
    </citation>
    <scope>NUCLEOTIDE SEQUENCE</scope>
    <source>
        <strain evidence="5">female</strain>
    </source>
</reference>
<keyword evidence="5" id="KW-1185">Reference proteome</keyword>
<dbReference type="GeneTree" id="ENSGT00390000011058"/>
<feature type="region of interest" description="Disordered" evidence="2">
    <location>
        <begin position="671"/>
        <end position="775"/>
    </location>
</feature>
<feature type="compositionally biased region" description="Basic and acidic residues" evidence="2">
    <location>
        <begin position="737"/>
        <end position="746"/>
    </location>
</feature>
<dbReference type="InParanoid" id="A0A3B1JBQ6"/>
<feature type="compositionally biased region" description="Polar residues" evidence="2">
    <location>
        <begin position="266"/>
        <end position="295"/>
    </location>
</feature>
<feature type="compositionally biased region" description="Polar residues" evidence="2">
    <location>
        <begin position="356"/>
        <end position="377"/>
    </location>
</feature>